<reference evidence="3" key="1">
    <citation type="journal article" date="2017" name="Genome Biol.">
        <title>Comparative genomics reveals high biological diversity and specific adaptations in the industrially and medically important fungal genus Aspergillus.</title>
        <authorList>
            <person name="de Vries R.P."/>
            <person name="Riley R."/>
            <person name="Wiebenga A."/>
            <person name="Aguilar-Osorio G."/>
            <person name="Amillis S."/>
            <person name="Uchima C.A."/>
            <person name="Anderluh G."/>
            <person name="Asadollahi M."/>
            <person name="Askin M."/>
            <person name="Barry K."/>
            <person name="Battaglia E."/>
            <person name="Bayram O."/>
            <person name="Benocci T."/>
            <person name="Braus-Stromeyer S.A."/>
            <person name="Caldana C."/>
            <person name="Canovas D."/>
            <person name="Cerqueira G.C."/>
            <person name="Chen F."/>
            <person name="Chen W."/>
            <person name="Choi C."/>
            <person name="Clum A."/>
            <person name="Dos Santos R.A."/>
            <person name="Damasio A.R."/>
            <person name="Diallinas G."/>
            <person name="Emri T."/>
            <person name="Fekete E."/>
            <person name="Flipphi M."/>
            <person name="Freyberg S."/>
            <person name="Gallo A."/>
            <person name="Gournas C."/>
            <person name="Habgood R."/>
            <person name="Hainaut M."/>
            <person name="Harispe M.L."/>
            <person name="Henrissat B."/>
            <person name="Hilden K.S."/>
            <person name="Hope R."/>
            <person name="Hossain A."/>
            <person name="Karabika E."/>
            <person name="Karaffa L."/>
            <person name="Karanyi Z."/>
            <person name="Krasevec N."/>
            <person name="Kuo A."/>
            <person name="Kusch H."/>
            <person name="LaButti K."/>
            <person name="Lagendijk E.L."/>
            <person name="Lapidus A."/>
            <person name="Levasseur A."/>
            <person name="Lindquist E."/>
            <person name="Lipzen A."/>
            <person name="Logrieco A.F."/>
            <person name="MacCabe A."/>
            <person name="Maekelae M.R."/>
            <person name="Malavazi I."/>
            <person name="Melin P."/>
            <person name="Meyer V."/>
            <person name="Mielnichuk N."/>
            <person name="Miskei M."/>
            <person name="Molnar A.P."/>
            <person name="Mule G."/>
            <person name="Ngan C.Y."/>
            <person name="Orejas M."/>
            <person name="Orosz E."/>
            <person name="Ouedraogo J.P."/>
            <person name="Overkamp K.M."/>
            <person name="Park H.-S."/>
            <person name="Perrone G."/>
            <person name="Piumi F."/>
            <person name="Punt P.J."/>
            <person name="Ram A.F."/>
            <person name="Ramon A."/>
            <person name="Rauscher S."/>
            <person name="Record E."/>
            <person name="Riano-Pachon D.M."/>
            <person name="Robert V."/>
            <person name="Roehrig J."/>
            <person name="Ruller R."/>
            <person name="Salamov A."/>
            <person name="Salih N.S."/>
            <person name="Samson R.A."/>
            <person name="Sandor E."/>
            <person name="Sanguinetti M."/>
            <person name="Schuetze T."/>
            <person name="Sepcic K."/>
            <person name="Shelest E."/>
            <person name="Sherlock G."/>
            <person name="Sophianopoulou V."/>
            <person name="Squina F.M."/>
            <person name="Sun H."/>
            <person name="Susca A."/>
            <person name="Todd R.B."/>
            <person name="Tsang A."/>
            <person name="Unkles S.E."/>
            <person name="van de Wiele N."/>
            <person name="van Rossen-Uffink D."/>
            <person name="Oliveira J.V."/>
            <person name="Vesth T.C."/>
            <person name="Visser J."/>
            <person name="Yu J.-H."/>
            <person name="Zhou M."/>
            <person name="Andersen M.R."/>
            <person name="Archer D.B."/>
            <person name="Baker S.E."/>
            <person name="Benoit I."/>
            <person name="Brakhage A.A."/>
            <person name="Braus G.H."/>
            <person name="Fischer R."/>
            <person name="Frisvad J.C."/>
            <person name="Goldman G.H."/>
            <person name="Houbraken J."/>
            <person name="Oakley B."/>
            <person name="Pocsi I."/>
            <person name="Scazzocchio C."/>
            <person name="Seiboth B."/>
            <person name="vanKuyk P.A."/>
            <person name="Wortman J."/>
            <person name="Dyer P.S."/>
            <person name="Grigoriev I.V."/>
        </authorList>
    </citation>
    <scope>NUCLEOTIDE SEQUENCE [LARGE SCALE GENOMIC DNA]</scope>
    <source>
        <strain evidence="3">CBS 106.47</strain>
    </source>
</reference>
<feature type="transmembrane region" description="Helical" evidence="1">
    <location>
        <begin position="7"/>
        <end position="30"/>
    </location>
</feature>
<evidence type="ECO:0000256" key="1">
    <source>
        <dbReference type="SAM" id="Phobius"/>
    </source>
</evidence>
<evidence type="ECO:0000313" key="3">
    <source>
        <dbReference type="Proteomes" id="UP000184063"/>
    </source>
</evidence>
<dbReference type="AlphaFoldDB" id="A0A1M3T676"/>
<dbReference type="Proteomes" id="UP000184063">
    <property type="component" value="Unassembled WGS sequence"/>
</dbReference>
<proteinExistence type="predicted"/>
<organism evidence="2 3">
    <name type="scientific">Aspergillus luchuensis (strain CBS 106.47)</name>
    <dbReference type="NCBI Taxonomy" id="1137211"/>
    <lineage>
        <taxon>Eukaryota</taxon>
        <taxon>Fungi</taxon>
        <taxon>Dikarya</taxon>
        <taxon>Ascomycota</taxon>
        <taxon>Pezizomycotina</taxon>
        <taxon>Eurotiomycetes</taxon>
        <taxon>Eurotiomycetidae</taxon>
        <taxon>Eurotiales</taxon>
        <taxon>Aspergillaceae</taxon>
        <taxon>Aspergillus</taxon>
        <taxon>Aspergillus subgen. Circumdati</taxon>
    </lineage>
</organism>
<gene>
    <name evidence="2" type="ORF">ASPFODRAFT_350947</name>
</gene>
<accession>A0A1M3T676</accession>
<sequence>MYPRLPVSVCTGGIFLIWLLYSPLVVYLAFVPSSPSLLFPHTLLPLYLLSSFLHHQERVPYCNSITLLVDVSCMIAN</sequence>
<evidence type="ECO:0000313" key="2">
    <source>
        <dbReference type="EMBL" id="OJZ82267.1"/>
    </source>
</evidence>
<dbReference type="VEuPathDB" id="FungiDB:ASPFODRAFT_350947"/>
<keyword evidence="1" id="KW-0812">Transmembrane</keyword>
<name>A0A1M3T676_ASPLC</name>
<dbReference type="EMBL" id="KV878248">
    <property type="protein sequence ID" value="OJZ82267.1"/>
    <property type="molecule type" value="Genomic_DNA"/>
</dbReference>
<keyword evidence="1" id="KW-1133">Transmembrane helix</keyword>
<keyword evidence="1" id="KW-0472">Membrane</keyword>
<protein>
    <submittedName>
        <fullName evidence="2">Uncharacterized protein</fullName>
    </submittedName>
</protein>